<dbReference type="InterPro" id="IPR004358">
    <property type="entry name" value="Sig_transdc_His_kin-like_C"/>
</dbReference>
<keyword evidence="8" id="KW-0597">Phosphoprotein</keyword>
<evidence type="ECO:0000313" key="20">
    <source>
        <dbReference type="EMBL" id="CAA9520026.1"/>
    </source>
</evidence>
<dbReference type="InterPro" id="IPR011712">
    <property type="entry name" value="Sig_transdc_His_kin_sub3_dim/P"/>
</dbReference>
<accession>A0A6J4TCV2</accession>
<dbReference type="SUPFAM" id="SSF55874">
    <property type="entry name" value="ATPase domain of HSP90 chaperone/DNA topoisomerase II/histidine kinase"/>
    <property type="match status" value="1"/>
</dbReference>
<keyword evidence="15" id="KW-0411">Iron-sulfur</keyword>
<dbReference type="GO" id="GO:0005737">
    <property type="term" value="C:cytoplasm"/>
    <property type="evidence" value="ECO:0007669"/>
    <property type="project" value="UniProtKB-SubCell"/>
</dbReference>
<comment type="catalytic activity">
    <reaction evidence="1">
        <text>ATP + protein L-histidine = ADP + protein N-phospho-L-histidine.</text>
        <dbReference type="EC" id="2.7.13.3"/>
    </reaction>
</comment>
<dbReference type="EMBL" id="CADCVS010000384">
    <property type="protein sequence ID" value="CAA9520026.1"/>
    <property type="molecule type" value="Genomic_DNA"/>
</dbReference>
<evidence type="ECO:0000256" key="1">
    <source>
        <dbReference type="ARBA" id="ARBA00000085"/>
    </source>
</evidence>
<evidence type="ECO:0000259" key="19">
    <source>
        <dbReference type="SMART" id="SM00387"/>
    </source>
</evidence>
<keyword evidence="18" id="KW-0472">Membrane</keyword>
<dbReference type="Pfam" id="PF07730">
    <property type="entry name" value="HisKA_3"/>
    <property type="match status" value="1"/>
</dbReference>
<dbReference type="InterPro" id="IPR050482">
    <property type="entry name" value="Sensor_HK_TwoCompSys"/>
</dbReference>
<dbReference type="PANTHER" id="PTHR24421:SF10">
    <property type="entry name" value="NITRATE_NITRITE SENSOR PROTEIN NARQ"/>
    <property type="match status" value="1"/>
</dbReference>
<evidence type="ECO:0000256" key="5">
    <source>
        <dbReference type="ARBA" id="ARBA00017322"/>
    </source>
</evidence>
<dbReference type="GO" id="GO:0016020">
    <property type="term" value="C:membrane"/>
    <property type="evidence" value="ECO:0007669"/>
    <property type="project" value="InterPro"/>
</dbReference>
<keyword evidence="11 20" id="KW-0418">Kinase</keyword>
<evidence type="ECO:0000256" key="4">
    <source>
        <dbReference type="ARBA" id="ARBA00012438"/>
    </source>
</evidence>
<sequence>MPIRLAKISDAAAYVLAGFPLAIAILVLLPLGLGLGVGLLPLCLLGLPIAAATMQGWKGLARFERRRAALVLGEPIPAPPPRPPAGEGRWARWRDRLRDSMTWRELGWAVVLATAGLIAASLLLGLASATLAFLAWPVAAPAAPDGSTLDSWQVPFLMPVLGLLTGALTAAAALFFGTGLASTARALLAPDEEALLAARVQTLETTRAGAVESADATLRRIERDLHDGAQHRLAYVAMELGRARGKLDDDPDAARELVERAHEESKRAMSELRDLVRGVHPSVLTDRGLSAAISGIASRSPIPVSTKVEVEPRPSRAAETAAYFVVAEALANVGRHSGATKATVEVVREYDRLHVEVADDGLGGARAGAGGGLAGLAQRVEALDGTFGVLSTPGEGTTIWAELPCGS</sequence>
<keyword evidence="6" id="KW-0004">4Fe-4S</keyword>
<dbReference type="PANTHER" id="PTHR24421">
    <property type="entry name" value="NITRATE/NITRITE SENSOR PROTEIN NARX-RELATED"/>
    <property type="match status" value="1"/>
</dbReference>
<dbReference type="GO" id="GO:0051539">
    <property type="term" value="F:4 iron, 4 sulfur cluster binding"/>
    <property type="evidence" value="ECO:0007669"/>
    <property type="project" value="UniProtKB-KW"/>
</dbReference>
<evidence type="ECO:0000256" key="15">
    <source>
        <dbReference type="ARBA" id="ARBA00023014"/>
    </source>
</evidence>
<dbReference type="Gene3D" id="1.20.5.1930">
    <property type="match status" value="1"/>
</dbReference>
<keyword evidence="18" id="KW-0812">Transmembrane</keyword>
<dbReference type="GO" id="GO:0000155">
    <property type="term" value="F:phosphorelay sensor kinase activity"/>
    <property type="evidence" value="ECO:0007669"/>
    <property type="project" value="InterPro"/>
</dbReference>
<dbReference type="AlphaFoldDB" id="A0A6J4TCV2"/>
<evidence type="ECO:0000256" key="18">
    <source>
        <dbReference type="SAM" id="Phobius"/>
    </source>
</evidence>
<evidence type="ECO:0000256" key="8">
    <source>
        <dbReference type="ARBA" id="ARBA00022553"/>
    </source>
</evidence>
<feature type="transmembrane region" description="Helical" evidence="18">
    <location>
        <begin position="12"/>
        <end position="33"/>
    </location>
</feature>
<protein>
    <recommendedName>
        <fullName evidence="5">Oxygen sensor histidine kinase NreB</fullName>
        <ecNumber evidence="4">2.7.13.3</ecNumber>
    </recommendedName>
    <alternativeName>
        <fullName evidence="17">Nitrogen regulation protein B</fullName>
    </alternativeName>
</protein>
<keyword evidence="12" id="KW-0067">ATP-binding</keyword>
<dbReference type="InterPro" id="IPR003594">
    <property type="entry name" value="HATPase_dom"/>
</dbReference>
<organism evidence="20">
    <name type="scientific">uncultured Solirubrobacteraceae bacterium</name>
    <dbReference type="NCBI Taxonomy" id="1162706"/>
    <lineage>
        <taxon>Bacteria</taxon>
        <taxon>Bacillati</taxon>
        <taxon>Actinomycetota</taxon>
        <taxon>Thermoleophilia</taxon>
        <taxon>Solirubrobacterales</taxon>
        <taxon>Solirubrobacteraceae</taxon>
        <taxon>environmental samples</taxon>
    </lineage>
</organism>
<dbReference type="GO" id="GO:0005524">
    <property type="term" value="F:ATP binding"/>
    <property type="evidence" value="ECO:0007669"/>
    <property type="project" value="UniProtKB-KW"/>
</dbReference>
<dbReference type="CDD" id="cd16917">
    <property type="entry name" value="HATPase_UhpB-NarQ-NarX-like"/>
    <property type="match status" value="1"/>
</dbReference>
<evidence type="ECO:0000256" key="17">
    <source>
        <dbReference type="ARBA" id="ARBA00030800"/>
    </source>
</evidence>
<feature type="transmembrane region" description="Helical" evidence="18">
    <location>
        <begin position="156"/>
        <end position="176"/>
    </location>
</feature>
<gene>
    <name evidence="20" type="ORF">AVDCRST_MAG30-2988</name>
</gene>
<evidence type="ECO:0000256" key="10">
    <source>
        <dbReference type="ARBA" id="ARBA00022741"/>
    </source>
</evidence>
<dbReference type="Gene3D" id="3.30.565.10">
    <property type="entry name" value="Histidine kinase-like ATPase, C-terminal domain"/>
    <property type="match status" value="1"/>
</dbReference>
<evidence type="ECO:0000256" key="3">
    <source>
        <dbReference type="ARBA" id="ARBA00004496"/>
    </source>
</evidence>
<feature type="transmembrane region" description="Helical" evidence="18">
    <location>
        <begin position="39"/>
        <end position="57"/>
    </location>
</feature>
<dbReference type="Pfam" id="PF13796">
    <property type="entry name" value="Sensor"/>
    <property type="match status" value="1"/>
</dbReference>
<evidence type="ECO:0000256" key="13">
    <source>
        <dbReference type="ARBA" id="ARBA00023004"/>
    </source>
</evidence>
<name>A0A6J4TCV2_9ACTN</name>
<keyword evidence="7" id="KW-0963">Cytoplasm</keyword>
<dbReference type="GO" id="GO:0046983">
    <property type="term" value="F:protein dimerization activity"/>
    <property type="evidence" value="ECO:0007669"/>
    <property type="project" value="InterPro"/>
</dbReference>
<dbReference type="Pfam" id="PF02518">
    <property type="entry name" value="HATPase_c"/>
    <property type="match status" value="1"/>
</dbReference>
<evidence type="ECO:0000256" key="12">
    <source>
        <dbReference type="ARBA" id="ARBA00022840"/>
    </source>
</evidence>
<evidence type="ECO:0000256" key="14">
    <source>
        <dbReference type="ARBA" id="ARBA00023012"/>
    </source>
</evidence>
<dbReference type="InterPro" id="IPR036890">
    <property type="entry name" value="HATPase_C_sf"/>
</dbReference>
<comment type="function">
    <text evidence="16">Member of the two-component regulatory system NreB/NreC involved in the control of dissimilatory nitrate/nitrite reduction in response to oxygen. NreB functions as a direct oxygen sensor histidine kinase which is autophosphorylated, in the absence of oxygen, probably at the conserved histidine residue, and transfers its phosphate group probably to a conserved aspartate residue of NreC. NreB/NreC activates the expression of the nitrate (narGHJI) and nitrite (nir) reductase operons, as well as the putative nitrate transporter gene narT.</text>
</comment>
<evidence type="ECO:0000256" key="16">
    <source>
        <dbReference type="ARBA" id="ARBA00024827"/>
    </source>
</evidence>
<evidence type="ECO:0000256" key="7">
    <source>
        <dbReference type="ARBA" id="ARBA00022490"/>
    </source>
</evidence>
<reference evidence="20" key="1">
    <citation type="submission" date="2020-02" db="EMBL/GenBank/DDBJ databases">
        <authorList>
            <person name="Meier V. D."/>
        </authorList>
    </citation>
    <scope>NUCLEOTIDE SEQUENCE</scope>
    <source>
        <strain evidence="20">AVDCRST_MAG30</strain>
    </source>
</reference>
<dbReference type="PRINTS" id="PR00344">
    <property type="entry name" value="BCTRLSENSOR"/>
</dbReference>
<keyword evidence="10" id="KW-0547">Nucleotide-binding</keyword>
<feature type="domain" description="Histidine kinase/HSP90-like ATPase" evidence="19">
    <location>
        <begin position="317"/>
        <end position="407"/>
    </location>
</feature>
<comment type="cofactor">
    <cofactor evidence="2">
        <name>[4Fe-4S] cluster</name>
        <dbReference type="ChEBI" id="CHEBI:49883"/>
    </cofactor>
</comment>
<keyword evidence="15" id="KW-0479">Metal-binding</keyword>
<evidence type="ECO:0000256" key="11">
    <source>
        <dbReference type="ARBA" id="ARBA00022777"/>
    </source>
</evidence>
<dbReference type="EC" id="2.7.13.3" evidence="4"/>
<evidence type="ECO:0000256" key="9">
    <source>
        <dbReference type="ARBA" id="ARBA00022679"/>
    </source>
</evidence>
<comment type="subcellular location">
    <subcellularLocation>
        <location evidence="3">Cytoplasm</location>
    </subcellularLocation>
</comment>
<keyword evidence="14" id="KW-0902">Two-component regulatory system</keyword>
<evidence type="ECO:0000256" key="2">
    <source>
        <dbReference type="ARBA" id="ARBA00001966"/>
    </source>
</evidence>
<proteinExistence type="predicted"/>
<feature type="transmembrane region" description="Helical" evidence="18">
    <location>
        <begin position="106"/>
        <end position="136"/>
    </location>
</feature>
<keyword evidence="18" id="KW-1133">Transmembrane helix</keyword>
<keyword evidence="9" id="KW-0808">Transferase</keyword>
<dbReference type="SMART" id="SM00387">
    <property type="entry name" value="HATPase_c"/>
    <property type="match status" value="1"/>
</dbReference>
<evidence type="ECO:0000256" key="6">
    <source>
        <dbReference type="ARBA" id="ARBA00022485"/>
    </source>
</evidence>
<dbReference type="InterPro" id="IPR025828">
    <property type="entry name" value="Put_sensor_dom"/>
</dbReference>
<keyword evidence="13" id="KW-0408">Iron</keyword>